<dbReference type="AlphaFoldDB" id="A0AAV1QB87"/>
<keyword evidence="1" id="KW-0479">Metal-binding</keyword>
<reference evidence="4 5" key="1">
    <citation type="submission" date="2024-01" db="EMBL/GenBank/DDBJ databases">
        <authorList>
            <person name="Alioto T."/>
            <person name="Alioto T."/>
            <person name="Gomez Garrido J."/>
        </authorList>
    </citation>
    <scope>NUCLEOTIDE SEQUENCE [LARGE SCALE GENOMIC DNA]</scope>
</reference>
<evidence type="ECO:0000259" key="3">
    <source>
        <dbReference type="PROSITE" id="PS50158"/>
    </source>
</evidence>
<keyword evidence="1" id="KW-0863">Zinc-finger</keyword>
<dbReference type="InterPro" id="IPR001878">
    <property type="entry name" value="Znf_CCHC"/>
</dbReference>
<dbReference type="PROSITE" id="PS50158">
    <property type="entry name" value="ZF_CCHC"/>
    <property type="match status" value="1"/>
</dbReference>
<dbReference type="SMART" id="SM00343">
    <property type="entry name" value="ZnF_C2HC"/>
    <property type="match status" value="1"/>
</dbReference>
<keyword evidence="1" id="KW-0862">Zinc</keyword>
<dbReference type="GO" id="GO:0008270">
    <property type="term" value="F:zinc ion binding"/>
    <property type="evidence" value="ECO:0007669"/>
    <property type="project" value="UniProtKB-KW"/>
</dbReference>
<organism evidence="4 5">
    <name type="scientific">Scomber scombrus</name>
    <name type="common">Atlantic mackerel</name>
    <name type="synonym">Scomber vernalis</name>
    <dbReference type="NCBI Taxonomy" id="13677"/>
    <lineage>
        <taxon>Eukaryota</taxon>
        <taxon>Metazoa</taxon>
        <taxon>Chordata</taxon>
        <taxon>Craniata</taxon>
        <taxon>Vertebrata</taxon>
        <taxon>Euteleostomi</taxon>
        <taxon>Actinopterygii</taxon>
        <taxon>Neopterygii</taxon>
        <taxon>Teleostei</taxon>
        <taxon>Neoteleostei</taxon>
        <taxon>Acanthomorphata</taxon>
        <taxon>Pelagiaria</taxon>
        <taxon>Scombriformes</taxon>
        <taxon>Scombridae</taxon>
        <taxon>Scomber</taxon>
    </lineage>
</organism>
<dbReference type="EMBL" id="CAWUFR010000724">
    <property type="protein sequence ID" value="CAK6980733.1"/>
    <property type="molecule type" value="Genomic_DNA"/>
</dbReference>
<evidence type="ECO:0000313" key="5">
    <source>
        <dbReference type="Proteomes" id="UP001314229"/>
    </source>
</evidence>
<evidence type="ECO:0000256" key="2">
    <source>
        <dbReference type="SAM" id="MobiDB-lite"/>
    </source>
</evidence>
<protein>
    <submittedName>
        <fullName evidence="4">Uncharacterized protein LOC121903449 isoform X1</fullName>
    </submittedName>
</protein>
<dbReference type="GO" id="GO:0003676">
    <property type="term" value="F:nucleic acid binding"/>
    <property type="evidence" value="ECO:0007669"/>
    <property type="project" value="InterPro"/>
</dbReference>
<proteinExistence type="predicted"/>
<sequence>MGSNSSKGQGQGEFKCPKRPKHLQKRVRDILKQQKQKEEWRMVPPGSPADTVTKQAGGYFVLPFSFDMSIETYGKWPLGGSFAPSKIELLREMVKEVELYHDWDHVYMRECVAKWEEIARKHKPPKVKRKPSSASNNGGKEKCDERLCSVVDIIAAHTAAENVPQLLAALQIQSTVEQKIMNTFPGDVRKQATALIHWWIGLQPHPSVEGLLSQLKCGGLNVDWLIQEKRESPPQLHEQAADIDAHTSAADVPQLSDGGLKEERRTEGGNNSHIIIYVTEKQVKNGESERAKDAKWFLREFSGHFTNMPDPFIKPRDFHTWLRIFCIPCNMTPANINMLLDLAYSYRWKKVSNNFDIPSADWSNIDSLTAWLDGSCFDSIKRTARENVDMSDIQCCYQKPKEPLADFLQRFQQVWDSSVGLGMDFYSGFAVSVLVYCIQSDVAKIFKEKMICWESSTLHHVKNVLLHMEHLGMFESNSRALQPWSRGSRYPRRDKRGDQCFYCGRFGHWTRECRARLRHYALTYEETY</sequence>
<dbReference type="InterPro" id="IPR036875">
    <property type="entry name" value="Znf_CCHC_sf"/>
</dbReference>
<keyword evidence="5" id="KW-1185">Reference proteome</keyword>
<evidence type="ECO:0000256" key="1">
    <source>
        <dbReference type="PROSITE-ProRule" id="PRU00047"/>
    </source>
</evidence>
<name>A0AAV1QB87_SCOSC</name>
<evidence type="ECO:0000313" key="4">
    <source>
        <dbReference type="EMBL" id="CAK6980733.1"/>
    </source>
</evidence>
<feature type="region of interest" description="Disordered" evidence="2">
    <location>
        <begin position="1"/>
        <end position="20"/>
    </location>
</feature>
<feature type="region of interest" description="Disordered" evidence="2">
    <location>
        <begin position="247"/>
        <end position="266"/>
    </location>
</feature>
<dbReference type="Proteomes" id="UP001314229">
    <property type="component" value="Unassembled WGS sequence"/>
</dbReference>
<gene>
    <name evidence="4" type="ORF">FSCOSCO3_A000086</name>
</gene>
<comment type="caution">
    <text evidence="4">The sequence shown here is derived from an EMBL/GenBank/DDBJ whole genome shotgun (WGS) entry which is preliminary data.</text>
</comment>
<dbReference type="SUPFAM" id="SSF57756">
    <property type="entry name" value="Retrovirus zinc finger-like domains"/>
    <property type="match status" value="1"/>
</dbReference>
<dbReference type="Gene3D" id="4.10.60.10">
    <property type="entry name" value="Zinc finger, CCHC-type"/>
    <property type="match status" value="1"/>
</dbReference>
<accession>A0AAV1QB87</accession>
<feature type="domain" description="CCHC-type" evidence="3">
    <location>
        <begin position="500"/>
        <end position="514"/>
    </location>
</feature>